<dbReference type="EMBL" id="REGN01010216">
    <property type="protein sequence ID" value="RMZ99433.1"/>
    <property type="molecule type" value="Genomic_DNA"/>
</dbReference>
<sequence>MLMLRSLEPTRIFNNVLYEEDDFESLEDLDISANYDLVSSAVIYDATFTGFNSIVLGTFGRTLLFFCPTVKKFEEYDKQAAFSYQSELDHSQKGEMAHKAIKSKKVYELKREITLKNSILGLSTSLVSNNGAIDLVVFTLNGISILQYDPDKIIDLANKHLVNRIIFFQTQKSFQHILKI</sequence>
<gene>
    <name evidence="1" type="ORF">BpHYR1_034090</name>
</gene>
<organism evidence="1 2">
    <name type="scientific">Brachionus plicatilis</name>
    <name type="common">Marine rotifer</name>
    <name type="synonym">Brachionus muelleri</name>
    <dbReference type="NCBI Taxonomy" id="10195"/>
    <lineage>
        <taxon>Eukaryota</taxon>
        <taxon>Metazoa</taxon>
        <taxon>Spiralia</taxon>
        <taxon>Gnathifera</taxon>
        <taxon>Rotifera</taxon>
        <taxon>Eurotatoria</taxon>
        <taxon>Monogononta</taxon>
        <taxon>Pseudotrocha</taxon>
        <taxon>Ploima</taxon>
        <taxon>Brachionidae</taxon>
        <taxon>Brachionus</taxon>
    </lineage>
</organism>
<protein>
    <submittedName>
        <fullName evidence="1">Uncharacterized protein</fullName>
    </submittedName>
</protein>
<evidence type="ECO:0000313" key="1">
    <source>
        <dbReference type="EMBL" id="RMZ99433.1"/>
    </source>
</evidence>
<reference evidence="1 2" key="1">
    <citation type="journal article" date="2018" name="Sci. Rep.">
        <title>Genomic signatures of local adaptation to the degree of environmental predictability in rotifers.</title>
        <authorList>
            <person name="Franch-Gras L."/>
            <person name="Hahn C."/>
            <person name="Garcia-Roger E.M."/>
            <person name="Carmona M.J."/>
            <person name="Serra M."/>
            <person name="Gomez A."/>
        </authorList>
    </citation>
    <scope>NUCLEOTIDE SEQUENCE [LARGE SCALE GENOMIC DNA]</scope>
    <source>
        <strain evidence="1">HYR1</strain>
    </source>
</reference>
<dbReference type="Proteomes" id="UP000276133">
    <property type="component" value="Unassembled WGS sequence"/>
</dbReference>
<comment type="caution">
    <text evidence="1">The sequence shown here is derived from an EMBL/GenBank/DDBJ whole genome shotgun (WGS) entry which is preliminary data.</text>
</comment>
<dbReference type="AlphaFoldDB" id="A0A3M7PKC3"/>
<name>A0A3M7PKC3_BRAPC</name>
<keyword evidence="2" id="KW-1185">Reference proteome</keyword>
<proteinExistence type="predicted"/>
<accession>A0A3M7PKC3</accession>
<evidence type="ECO:0000313" key="2">
    <source>
        <dbReference type="Proteomes" id="UP000276133"/>
    </source>
</evidence>